<dbReference type="AlphaFoldDB" id="A0A8T1N9S7"/>
<evidence type="ECO:0000256" key="1">
    <source>
        <dbReference type="SAM" id="Phobius"/>
    </source>
</evidence>
<keyword evidence="1" id="KW-1133">Transmembrane helix</keyword>
<keyword evidence="3" id="KW-1185">Reference proteome</keyword>
<dbReference type="EMBL" id="CM031822">
    <property type="protein sequence ID" value="KAG6628429.1"/>
    <property type="molecule type" value="Genomic_DNA"/>
</dbReference>
<dbReference type="InterPro" id="IPR027949">
    <property type="entry name" value="Chloroplast_duf"/>
</dbReference>
<keyword evidence="1" id="KW-0472">Membrane</keyword>
<name>A0A8T1N9S7_CARIL</name>
<protein>
    <recommendedName>
        <fullName evidence="4">F-box protein</fullName>
    </recommendedName>
</protein>
<comment type="caution">
    <text evidence="2">The sequence shown here is derived from an EMBL/GenBank/DDBJ whole genome shotgun (WGS) entry which is preliminary data.</text>
</comment>
<dbReference type="Proteomes" id="UP000811609">
    <property type="component" value="Chromosome 14"/>
</dbReference>
<proteinExistence type="predicted"/>
<gene>
    <name evidence="2" type="ORF">CIPAW_14G012500</name>
</gene>
<evidence type="ECO:0008006" key="4">
    <source>
        <dbReference type="Google" id="ProtNLM"/>
    </source>
</evidence>
<dbReference type="PANTHER" id="PTHR33358:SF12">
    <property type="entry name" value="F-BOX PROTEIN WITH A DOMAIN PROTEIN"/>
    <property type="match status" value="1"/>
</dbReference>
<evidence type="ECO:0000313" key="3">
    <source>
        <dbReference type="Proteomes" id="UP000811609"/>
    </source>
</evidence>
<reference evidence="2" key="1">
    <citation type="submission" date="2020-12" db="EMBL/GenBank/DDBJ databases">
        <title>WGS assembly of Carya illinoinensis cv. Pawnee.</title>
        <authorList>
            <person name="Platts A."/>
            <person name="Shu S."/>
            <person name="Wright S."/>
            <person name="Barry K."/>
            <person name="Edger P."/>
            <person name="Pires J.C."/>
            <person name="Schmutz J."/>
        </authorList>
    </citation>
    <scope>NUCLEOTIDE SEQUENCE</scope>
    <source>
        <tissue evidence="2">Leaf</tissue>
    </source>
</reference>
<feature type="transmembrane region" description="Helical" evidence="1">
    <location>
        <begin position="285"/>
        <end position="303"/>
    </location>
</feature>
<accession>A0A8T1N9S7</accession>
<sequence>MASLQSSTLLFSSSSSSSNKVNAAIHVPKLPRIPFSVSKMPTRDLVEELNARPIELKSLSSSSSTVNSQLYAVLEAVSDRVEMHKNVGEQRDNWNTLLLNSINMITLAASTLAGVAAMGGAGVPLLALKLSSALLYSAATGMLLIMNKIQPSQLAEEQRNAARLFTQLQTEIQTMLALRTPSQEDVKKVMENVLALDKAYPLPLLGAMLDKFPATFEPAIWWPENQCREENKSNEGRKQHYTKMEKNGWNEELEVEMRDIIQAVKTKDIEDYVRLGNLALKINKILAISGPLLTGIAAVSSAFVGNGSWAAIVAVTAGALASTVTTFEHGVQVGMVFEMYRNCAGFFRRLEESIEVTLEEGDLEKRENGKLFEMKVALQLGRSLSQLKELARKSASSHSHGTEVDEFASRLF</sequence>
<dbReference type="Pfam" id="PF14476">
    <property type="entry name" value="Chloroplast_duf"/>
    <property type="match status" value="1"/>
</dbReference>
<organism evidence="2 3">
    <name type="scientific">Carya illinoinensis</name>
    <name type="common">Pecan</name>
    <dbReference type="NCBI Taxonomy" id="32201"/>
    <lineage>
        <taxon>Eukaryota</taxon>
        <taxon>Viridiplantae</taxon>
        <taxon>Streptophyta</taxon>
        <taxon>Embryophyta</taxon>
        <taxon>Tracheophyta</taxon>
        <taxon>Spermatophyta</taxon>
        <taxon>Magnoliopsida</taxon>
        <taxon>eudicotyledons</taxon>
        <taxon>Gunneridae</taxon>
        <taxon>Pentapetalae</taxon>
        <taxon>rosids</taxon>
        <taxon>fabids</taxon>
        <taxon>Fagales</taxon>
        <taxon>Juglandaceae</taxon>
        <taxon>Carya</taxon>
    </lineage>
</organism>
<keyword evidence="1" id="KW-0812">Transmembrane</keyword>
<dbReference type="PANTHER" id="PTHR33358">
    <property type="entry name" value="F-BOX PROTEIN WITH A DOMAIN PROTEIN"/>
    <property type="match status" value="1"/>
</dbReference>
<feature type="transmembrane region" description="Helical" evidence="1">
    <location>
        <begin position="104"/>
        <end position="128"/>
    </location>
</feature>
<evidence type="ECO:0000313" key="2">
    <source>
        <dbReference type="EMBL" id="KAG6628429.1"/>
    </source>
</evidence>
<feature type="transmembrane region" description="Helical" evidence="1">
    <location>
        <begin position="309"/>
        <end position="331"/>
    </location>
</feature>